<evidence type="ECO:0000256" key="4">
    <source>
        <dbReference type="ARBA" id="ARBA00023157"/>
    </source>
</evidence>
<dbReference type="PRINTS" id="PR00469">
    <property type="entry name" value="PNDRDTASEII"/>
</dbReference>
<feature type="domain" description="FAD/NAD(P)-binding" evidence="6">
    <location>
        <begin position="2"/>
        <end position="282"/>
    </location>
</feature>
<dbReference type="InterPro" id="IPR036188">
    <property type="entry name" value="FAD/NAD-bd_sf"/>
</dbReference>
<dbReference type="InterPro" id="IPR050097">
    <property type="entry name" value="Ferredoxin-NADP_redctase_2"/>
</dbReference>
<name>A0A1J4XTN2_9BACT</name>
<dbReference type="InterPro" id="IPR023753">
    <property type="entry name" value="FAD/NAD-binding_dom"/>
</dbReference>
<dbReference type="PROSITE" id="PS00573">
    <property type="entry name" value="PYRIDINE_REDOX_2"/>
    <property type="match status" value="1"/>
</dbReference>
<dbReference type="EMBL" id="MNWX01000028">
    <property type="protein sequence ID" value="OIO65108.1"/>
    <property type="molecule type" value="Genomic_DNA"/>
</dbReference>
<gene>
    <name evidence="7" type="ORF">AUJ30_01550</name>
</gene>
<organism evidence="7 8">
    <name type="scientific">Candidatus Wolfebacteria bacterium CG1_02_39_135</name>
    <dbReference type="NCBI Taxonomy" id="1805425"/>
    <lineage>
        <taxon>Bacteria</taxon>
        <taxon>Candidatus Wolfeibacteriota</taxon>
    </lineage>
</organism>
<dbReference type="AlphaFoldDB" id="A0A1J4XTN2"/>
<accession>A0A1J4XTN2</accession>
<dbReference type="Pfam" id="PF07992">
    <property type="entry name" value="Pyr_redox_2"/>
    <property type="match status" value="1"/>
</dbReference>
<keyword evidence="2" id="KW-0274">FAD</keyword>
<comment type="caution">
    <text evidence="7">The sequence shown here is derived from an EMBL/GenBank/DDBJ whole genome shotgun (WGS) entry which is preliminary data.</text>
</comment>
<dbReference type="SUPFAM" id="SSF51905">
    <property type="entry name" value="FAD/NAD(P)-binding domain"/>
    <property type="match status" value="1"/>
</dbReference>
<evidence type="ECO:0000256" key="3">
    <source>
        <dbReference type="ARBA" id="ARBA00023002"/>
    </source>
</evidence>
<evidence type="ECO:0000313" key="8">
    <source>
        <dbReference type="Proteomes" id="UP000182693"/>
    </source>
</evidence>
<dbReference type="Proteomes" id="UP000182693">
    <property type="component" value="Unassembled WGS sequence"/>
</dbReference>
<keyword evidence="1" id="KW-0285">Flavoprotein</keyword>
<keyword evidence="3" id="KW-0560">Oxidoreductase</keyword>
<dbReference type="PRINTS" id="PR00368">
    <property type="entry name" value="FADPNR"/>
</dbReference>
<dbReference type="GO" id="GO:0016668">
    <property type="term" value="F:oxidoreductase activity, acting on a sulfur group of donors, NAD(P) as acceptor"/>
    <property type="evidence" value="ECO:0007669"/>
    <property type="project" value="UniProtKB-ARBA"/>
</dbReference>
<dbReference type="Gene3D" id="3.50.50.60">
    <property type="entry name" value="FAD/NAD(P)-binding domain"/>
    <property type="match status" value="2"/>
</dbReference>
<keyword evidence="5" id="KW-0676">Redox-active center</keyword>
<evidence type="ECO:0000313" key="7">
    <source>
        <dbReference type="EMBL" id="OIO65108.1"/>
    </source>
</evidence>
<evidence type="ECO:0000256" key="1">
    <source>
        <dbReference type="ARBA" id="ARBA00022630"/>
    </source>
</evidence>
<evidence type="ECO:0000259" key="6">
    <source>
        <dbReference type="Pfam" id="PF07992"/>
    </source>
</evidence>
<dbReference type="PANTHER" id="PTHR48105">
    <property type="entry name" value="THIOREDOXIN REDUCTASE 1-RELATED-RELATED"/>
    <property type="match status" value="1"/>
</dbReference>
<evidence type="ECO:0000256" key="5">
    <source>
        <dbReference type="ARBA" id="ARBA00023284"/>
    </source>
</evidence>
<protein>
    <recommendedName>
        <fullName evidence="6">FAD/NAD(P)-binding domain-containing protein</fullName>
    </recommendedName>
</protein>
<reference evidence="7 8" key="1">
    <citation type="journal article" date="2016" name="Environ. Microbiol.">
        <title>Genomic resolution of a cold subsurface aquifer community provides metabolic insights for novel microbes adapted to high CO concentrations.</title>
        <authorList>
            <person name="Probst A.J."/>
            <person name="Castelle C.J."/>
            <person name="Singh A."/>
            <person name="Brown C.T."/>
            <person name="Anantharaman K."/>
            <person name="Sharon I."/>
            <person name="Hug L.A."/>
            <person name="Burstein D."/>
            <person name="Emerson J.B."/>
            <person name="Thomas B.C."/>
            <person name="Banfield J.F."/>
        </authorList>
    </citation>
    <scope>NUCLEOTIDE SEQUENCE [LARGE SCALE GENOMIC DNA]</scope>
    <source>
        <strain evidence="7">CG1_02_39_135</strain>
    </source>
</reference>
<evidence type="ECO:0000256" key="2">
    <source>
        <dbReference type="ARBA" id="ARBA00022827"/>
    </source>
</evidence>
<sequence length="307" mass="33429">MYDLIIVGGGPAGITAGIYAARQKIKTLLITKVFGGQISRKAVMIENYPGFEEISGAELIKRFEKHLRKFPAEILNDTVVKVKKDGKKFRVLTKGGEFRARAVIVASGADPRPLEVPGEKEFIGRGVSYCVTCDGPLFQNKEVAVIGGGNAGLEVAIALAQWVKKISILEFLPKLAADAINIQKLKDLGKVEIITNVEIKEIKGEEFVKALIYQNRDSNELKTLKIDGVFIEIGSIPATNFVKDLVDFNEKDEIIVNPYTAETRTQGLFAAGDVDNVLYKQIVIGCGEGAKASISAIKYLNELKSGV</sequence>
<dbReference type="InterPro" id="IPR008255">
    <property type="entry name" value="Pyr_nucl-diS_OxRdtase_2_AS"/>
</dbReference>
<proteinExistence type="predicted"/>
<keyword evidence="4" id="KW-1015">Disulfide bond</keyword>